<proteinExistence type="inferred from homology"/>
<dbReference type="GO" id="GO:0034727">
    <property type="term" value="P:piecemeal microautophagy of the nucleus"/>
    <property type="evidence" value="ECO:0007669"/>
    <property type="project" value="TreeGrafter"/>
</dbReference>
<evidence type="ECO:0000256" key="12">
    <source>
        <dbReference type="SAM" id="SignalP"/>
    </source>
</evidence>
<evidence type="ECO:0000256" key="11">
    <source>
        <dbReference type="SAM" id="MobiDB-lite"/>
    </source>
</evidence>
<evidence type="ECO:0000256" key="1">
    <source>
        <dbReference type="ARBA" id="ARBA00004511"/>
    </source>
</evidence>
<comment type="function">
    <text evidence="10">Phospholipid scramblase involved in autophagy. Cycles between the preautophagosomal structure/phagophore assembly site (PAS) and the cytoplasmic vesicle pool and supplies membrane for the growing autophagosome. Lipid scramblase activity plays a key role in preautophagosomal structure/phagophore assembly by distributing the phospholipids that arrive through ATG2 from the cytoplasmic to the luminal leaflet of the bilayer, thereby driving autophagosomal membrane expansion.</text>
</comment>
<dbReference type="AlphaFoldDB" id="A0A9X0A1V6"/>
<gene>
    <name evidence="13" type="primary">ATG9A_4</name>
    <name evidence="13" type="ORF">OS493_016248</name>
</gene>
<evidence type="ECO:0000256" key="7">
    <source>
        <dbReference type="ARBA" id="ARBA00023006"/>
    </source>
</evidence>
<dbReference type="GO" id="GO:0000422">
    <property type="term" value="P:autophagy of mitochondrion"/>
    <property type="evidence" value="ECO:0007669"/>
    <property type="project" value="TreeGrafter"/>
</dbReference>
<evidence type="ECO:0000256" key="8">
    <source>
        <dbReference type="ARBA" id="ARBA00023055"/>
    </source>
</evidence>
<evidence type="ECO:0000256" key="10">
    <source>
        <dbReference type="RuleBase" id="RU364027"/>
    </source>
</evidence>
<organism evidence="13 14">
    <name type="scientific">Desmophyllum pertusum</name>
    <dbReference type="NCBI Taxonomy" id="174260"/>
    <lineage>
        <taxon>Eukaryota</taxon>
        <taxon>Metazoa</taxon>
        <taxon>Cnidaria</taxon>
        <taxon>Anthozoa</taxon>
        <taxon>Hexacorallia</taxon>
        <taxon>Scleractinia</taxon>
        <taxon>Caryophylliina</taxon>
        <taxon>Caryophylliidae</taxon>
        <taxon>Desmophyllum</taxon>
    </lineage>
</organism>
<dbReference type="EMBL" id="MU825404">
    <property type="protein sequence ID" value="KAJ7391942.1"/>
    <property type="molecule type" value="Genomic_DNA"/>
</dbReference>
<dbReference type="PANTHER" id="PTHR13038:SF10">
    <property type="entry name" value="AUTOPHAGY-RELATED PROTEIN 9"/>
    <property type="match status" value="1"/>
</dbReference>
<reference evidence="13" key="1">
    <citation type="submission" date="2023-01" db="EMBL/GenBank/DDBJ databases">
        <title>Genome assembly of the deep-sea coral Lophelia pertusa.</title>
        <authorList>
            <person name="Herrera S."/>
            <person name="Cordes E."/>
        </authorList>
    </citation>
    <scope>NUCLEOTIDE SEQUENCE</scope>
    <source>
        <strain evidence="13">USNM1676648</strain>
        <tissue evidence="13">Polyp</tissue>
    </source>
</reference>
<comment type="subcellular location">
    <subcellularLocation>
        <location evidence="1 10">Preautophagosomal structure membrane</location>
        <topology evidence="1 10">Multi-pass membrane protein</topology>
    </subcellularLocation>
</comment>
<evidence type="ECO:0000256" key="4">
    <source>
        <dbReference type="ARBA" id="ARBA00022448"/>
    </source>
</evidence>
<sequence>MAIIAKNMAFFCWSLFAVLTIFTLLDKDVNNTGCYIFVPDENSVWDPEQLLKQIVSHTHYIPDTWKGKAHTREVREKVRSGVPVQSGIRDAGASQPYRDAVPSVF</sequence>
<dbReference type="OrthoDB" id="2020634at2759"/>
<protein>
    <recommendedName>
        <fullName evidence="3 10">Autophagy-related protein 9</fullName>
    </recommendedName>
</protein>
<evidence type="ECO:0000256" key="3">
    <source>
        <dbReference type="ARBA" id="ARBA00018074"/>
    </source>
</evidence>
<feature type="region of interest" description="Disordered" evidence="11">
    <location>
        <begin position="80"/>
        <end position="105"/>
    </location>
</feature>
<evidence type="ECO:0000256" key="9">
    <source>
        <dbReference type="ARBA" id="ARBA00023136"/>
    </source>
</evidence>
<name>A0A9X0A1V6_9CNID</name>
<keyword evidence="12" id="KW-0732">Signal</keyword>
<dbReference type="GO" id="GO:0005776">
    <property type="term" value="C:autophagosome"/>
    <property type="evidence" value="ECO:0007669"/>
    <property type="project" value="TreeGrafter"/>
</dbReference>
<dbReference type="Pfam" id="PF04109">
    <property type="entry name" value="ATG9"/>
    <property type="match status" value="1"/>
</dbReference>
<comment type="similarity">
    <text evidence="2 10">Belongs to the ATG9 family.</text>
</comment>
<evidence type="ECO:0000313" key="14">
    <source>
        <dbReference type="Proteomes" id="UP001163046"/>
    </source>
</evidence>
<feature type="chain" id="PRO_5040857944" description="Autophagy-related protein 9" evidence="12">
    <location>
        <begin position="24"/>
        <end position="105"/>
    </location>
</feature>
<dbReference type="PANTHER" id="PTHR13038">
    <property type="entry name" value="APG9 AUTOPHAGY 9"/>
    <property type="match status" value="1"/>
</dbReference>
<feature type="signal peptide" evidence="12">
    <location>
        <begin position="1"/>
        <end position="23"/>
    </location>
</feature>
<dbReference type="GO" id="GO:0061709">
    <property type="term" value="P:reticulophagy"/>
    <property type="evidence" value="ECO:0007669"/>
    <property type="project" value="TreeGrafter"/>
</dbReference>
<dbReference type="InterPro" id="IPR007241">
    <property type="entry name" value="Autophagy-rel_prot_9"/>
</dbReference>
<evidence type="ECO:0000313" key="13">
    <source>
        <dbReference type="EMBL" id="KAJ7391942.1"/>
    </source>
</evidence>
<evidence type="ECO:0000256" key="2">
    <source>
        <dbReference type="ARBA" id="ARBA00006185"/>
    </source>
</evidence>
<keyword evidence="5" id="KW-0812">Transmembrane</keyword>
<keyword evidence="14" id="KW-1185">Reference proteome</keyword>
<accession>A0A9X0A1V6</accession>
<dbReference type="GO" id="GO:0034045">
    <property type="term" value="C:phagophore assembly site membrane"/>
    <property type="evidence" value="ECO:0007669"/>
    <property type="project" value="UniProtKB-SubCell"/>
</dbReference>
<comment type="caution">
    <text evidence="13">The sequence shown here is derived from an EMBL/GenBank/DDBJ whole genome shotgun (WGS) entry which is preliminary data.</text>
</comment>
<dbReference type="Proteomes" id="UP001163046">
    <property type="component" value="Unassembled WGS sequence"/>
</dbReference>
<keyword evidence="6" id="KW-1133">Transmembrane helix</keyword>
<keyword evidence="4 10" id="KW-0813">Transport</keyword>
<keyword evidence="9" id="KW-0472">Membrane</keyword>
<evidence type="ECO:0000256" key="5">
    <source>
        <dbReference type="ARBA" id="ARBA00022692"/>
    </source>
</evidence>
<dbReference type="GO" id="GO:0034497">
    <property type="term" value="P:protein localization to phagophore assembly site"/>
    <property type="evidence" value="ECO:0007669"/>
    <property type="project" value="TreeGrafter"/>
</dbReference>
<evidence type="ECO:0000256" key="6">
    <source>
        <dbReference type="ARBA" id="ARBA00022989"/>
    </source>
</evidence>
<dbReference type="GO" id="GO:0006869">
    <property type="term" value="P:lipid transport"/>
    <property type="evidence" value="ECO:0007669"/>
    <property type="project" value="UniProtKB-KW"/>
</dbReference>
<keyword evidence="7 10" id="KW-0072">Autophagy</keyword>
<keyword evidence="8 10" id="KW-0445">Lipid transport</keyword>